<evidence type="ECO:0000313" key="5">
    <source>
        <dbReference type="Proteomes" id="UP000198896"/>
    </source>
</evidence>
<dbReference type="GO" id="GO:0016779">
    <property type="term" value="F:nucleotidyltransferase activity"/>
    <property type="evidence" value="ECO:0007669"/>
    <property type="project" value="UniProtKB-KW"/>
</dbReference>
<gene>
    <name evidence="4" type="ORF">SAMN05216245_105110</name>
</gene>
<dbReference type="OrthoDB" id="9802794at2"/>
<keyword evidence="5" id="KW-1185">Reference proteome</keyword>
<reference evidence="4 5" key="1">
    <citation type="submission" date="2016-10" db="EMBL/GenBank/DDBJ databases">
        <authorList>
            <person name="de Groot N.N."/>
        </authorList>
    </citation>
    <scope>NUCLEOTIDE SEQUENCE [LARGE SCALE GENOMIC DNA]</scope>
    <source>
        <strain evidence="4 5">DSM 9236</strain>
    </source>
</reference>
<organism evidence="4 5">
    <name type="scientific">Succiniclasticum ruminis DSM 9236</name>
    <dbReference type="NCBI Taxonomy" id="1123323"/>
    <lineage>
        <taxon>Bacteria</taxon>
        <taxon>Bacillati</taxon>
        <taxon>Bacillota</taxon>
        <taxon>Negativicutes</taxon>
        <taxon>Acidaminococcales</taxon>
        <taxon>Acidaminococcaceae</taxon>
        <taxon>Succiniclasticum</taxon>
    </lineage>
</organism>
<dbReference type="InterPro" id="IPR014729">
    <property type="entry name" value="Rossmann-like_a/b/a_fold"/>
</dbReference>
<dbReference type="Gene3D" id="3.40.50.720">
    <property type="entry name" value="NAD(P)-binding Rossmann-like Domain"/>
    <property type="match status" value="1"/>
</dbReference>
<dbReference type="InterPro" id="IPR050385">
    <property type="entry name" value="Archaeal_FAD_synthase"/>
</dbReference>
<dbReference type="PANTHER" id="PTHR43793">
    <property type="entry name" value="FAD SYNTHASE"/>
    <property type="match status" value="1"/>
</dbReference>
<dbReference type="Gene3D" id="3.40.50.620">
    <property type="entry name" value="HUPs"/>
    <property type="match status" value="1"/>
</dbReference>
<evidence type="ECO:0000313" key="4">
    <source>
        <dbReference type="EMBL" id="SFE40840.1"/>
    </source>
</evidence>
<name>A0A1I2ADD1_9FIRM</name>
<dbReference type="SUPFAM" id="SSF51735">
    <property type="entry name" value="NAD(P)-binding Rossmann-fold domains"/>
    <property type="match status" value="1"/>
</dbReference>
<protein>
    <submittedName>
        <fullName evidence="4">Glycerol-3-phosphate cytidylyltransferase</fullName>
    </submittedName>
</protein>
<dbReference type="Pfam" id="PF00106">
    <property type="entry name" value="adh_short"/>
    <property type="match status" value="1"/>
</dbReference>
<dbReference type="InterPro" id="IPR002347">
    <property type="entry name" value="SDR_fam"/>
</dbReference>
<dbReference type="STRING" id="1123323.SAMN05216245_105110"/>
<dbReference type="InterPro" id="IPR004821">
    <property type="entry name" value="Cyt_trans-like"/>
</dbReference>
<dbReference type="SUPFAM" id="SSF52374">
    <property type="entry name" value="Nucleotidylyl transferase"/>
    <property type="match status" value="1"/>
</dbReference>
<dbReference type="InterPro" id="IPR036291">
    <property type="entry name" value="NAD(P)-bd_dom_sf"/>
</dbReference>
<dbReference type="PRINTS" id="PR00081">
    <property type="entry name" value="GDHRDH"/>
</dbReference>
<dbReference type="Pfam" id="PF01467">
    <property type="entry name" value="CTP_transf_like"/>
    <property type="match status" value="1"/>
</dbReference>
<dbReference type="AlphaFoldDB" id="A0A1I2ADD1"/>
<evidence type="ECO:0000256" key="1">
    <source>
        <dbReference type="ARBA" id="ARBA00022679"/>
    </source>
</evidence>
<dbReference type="Proteomes" id="UP000198896">
    <property type="component" value="Unassembled WGS sequence"/>
</dbReference>
<sequence>MDEKKIVIIGGTSGIGLAMAGVLSERKDVHVTVLGRNSSKLDKIQHVTFEKFDINKDNISILQKHLDADALIITAGIGRLAEFSTFTDCEIEKVINTNCTSILKIIRLFYPRLQNKKPFYCCVISSITGLLASPLYSVYSASKAALCKFIEGVNVELKMTESANIITNIAPGHLDGTSFEGKETNVERLIPLANKFIAAIESRQELYIPKYRECYQAVLARYHENPLNFGTESYTYKSNTARINKTPLIKVGYLSGTFDLFHVGHLNLLKRAKQYCDYLVVGVHKDASHKGKITFIPFEERMRIVGSIDVVDRVIESLPEDKDVYDQIIKYDYLFVGSDYKGTERFNRYEEYFKDKGVQIIYFPYTQGTSSTKLRLALDAIVKFAEK</sequence>
<dbReference type="NCBIfam" id="TIGR00125">
    <property type="entry name" value="cyt_tran_rel"/>
    <property type="match status" value="1"/>
</dbReference>
<accession>A0A1I2ADD1</accession>
<evidence type="ECO:0000256" key="2">
    <source>
        <dbReference type="ARBA" id="ARBA00022695"/>
    </source>
</evidence>
<proteinExistence type="predicted"/>
<feature type="domain" description="Cytidyltransferase-like" evidence="3">
    <location>
        <begin position="254"/>
        <end position="375"/>
    </location>
</feature>
<dbReference type="RefSeq" id="WP_093913289.1">
    <property type="nucleotide sequence ID" value="NZ_FONL01000005.1"/>
</dbReference>
<dbReference type="PANTHER" id="PTHR43793:SF1">
    <property type="entry name" value="FAD SYNTHASE"/>
    <property type="match status" value="1"/>
</dbReference>
<evidence type="ECO:0000259" key="3">
    <source>
        <dbReference type="Pfam" id="PF01467"/>
    </source>
</evidence>
<keyword evidence="2 4" id="KW-0548">Nucleotidyltransferase</keyword>
<keyword evidence="1 4" id="KW-0808">Transferase</keyword>
<dbReference type="EMBL" id="FONL01000005">
    <property type="protein sequence ID" value="SFE40840.1"/>
    <property type="molecule type" value="Genomic_DNA"/>
</dbReference>